<name>A0A1W2EF37_9SPHI</name>
<dbReference type="Proteomes" id="UP000192678">
    <property type="component" value="Unassembled WGS sequence"/>
</dbReference>
<keyword evidence="3" id="KW-1185">Reference proteome</keyword>
<feature type="transmembrane region" description="Helical" evidence="1">
    <location>
        <begin position="93"/>
        <end position="113"/>
    </location>
</feature>
<dbReference type="RefSeq" id="WP_084291022.1">
    <property type="nucleotide sequence ID" value="NZ_FWYB01000012.1"/>
</dbReference>
<evidence type="ECO:0008006" key="4">
    <source>
        <dbReference type="Google" id="ProtNLM"/>
    </source>
</evidence>
<evidence type="ECO:0000313" key="3">
    <source>
        <dbReference type="Proteomes" id="UP000192678"/>
    </source>
</evidence>
<gene>
    <name evidence="2" type="ORF">SAMN04488101_1123</name>
</gene>
<feature type="transmembrane region" description="Helical" evidence="1">
    <location>
        <begin position="69"/>
        <end position="88"/>
    </location>
</feature>
<evidence type="ECO:0000313" key="2">
    <source>
        <dbReference type="EMBL" id="SMD08257.1"/>
    </source>
</evidence>
<proteinExistence type="predicted"/>
<keyword evidence="1" id="KW-1133">Transmembrane helix</keyword>
<organism evidence="2 3">
    <name type="scientific">Pedobacter nyackensis</name>
    <dbReference type="NCBI Taxonomy" id="475255"/>
    <lineage>
        <taxon>Bacteria</taxon>
        <taxon>Pseudomonadati</taxon>
        <taxon>Bacteroidota</taxon>
        <taxon>Sphingobacteriia</taxon>
        <taxon>Sphingobacteriales</taxon>
        <taxon>Sphingobacteriaceae</taxon>
        <taxon>Pedobacter</taxon>
    </lineage>
</organism>
<feature type="transmembrane region" description="Helical" evidence="1">
    <location>
        <begin position="119"/>
        <end position="139"/>
    </location>
</feature>
<dbReference type="OrthoDB" id="102112at2"/>
<feature type="transmembrane region" description="Helical" evidence="1">
    <location>
        <begin position="12"/>
        <end position="31"/>
    </location>
</feature>
<keyword evidence="1" id="KW-0812">Transmembrane</keyword>
<evidence type="ECO:0000256" key="1">
    <source>
        <dbReference type="SAM" id="Phobius"/>
    </source>
</evidence>
<reference evidence="2 3" key="1">
    <citation type="submission" date="2017-04" db="EMBL/GenBank/DDBJ databases">
        <authorList>
            <person name="Afonso C.L."/>
            <person name="Miller P.J."/>
            <person name="Scott M.A."/>
            <person name="Spackman E."/>
            <person name="Goraichik I."/>
            <person name="Dimitrov K.M."/>
            <person name="Suarez D.L."/>
            <person name="Swayne D.E."/>
        </authorList>
    </citation>
    <scope>NUCLEOTIDE SEQUENCE [LARGE SCALE GENOMIC DNA]</scope>
    <source>
        <strain evidence="2 3">DSM 19625</strain>
    </source>
</reference>
<protein>
    <recommendedName>
        <fullName evidence="4">DoxX protein</fullName>
    </recommendedName>
</protein>
<dbReference type="EMBL" id="FWYB01000012">
    <property type="protein sequence ID" value="SMD08257.1"/>
    <property type="molecule type" value="Genomic_DNA"/>
</dbReference>
<keyword evidence="1" id="KW-0472">Membrane</keyword>
<dbReference type="STRING" id="475255.SAMN04488101_1123"/>
<dbReference type="AlphaFoldDB" id="A0A1W2EF37"/>
<accession>A0A1W2EF37</accession>
<feature type="transmembrane region" description="Helical" evidence="1">
    <location>
        <begin position="160"/>
        <end position="181"/>
    </location>
</feature>
<sequence length="303" mass="34403">MNQVLVFLTKKHLYLGIIRYLLGITMLPYALTKIFRTQFVLTGFALTQSQSLESVPGTTLAWAFLGQSAWFQVLLGFLELIPAILLLFRRTTLLGATLMLPVTLNVFLINYALNLWVGTKVIASALLILNILVLVFEWTKIKSLLMVIINRGVPFKLTKIETSINIVLIAVVGYLALTPLIEYRNQRNELTGDWLNKQPVEWLLEKEESADSTLASRDLKVYFGAYGKYDESGASSYIHDVSYAVDTIKRTITLKYDESNVVNCKYEMLSDSELKIDRIDSSKNTAVSQYFRKRIINGDHNDE</sequence>